<evidence type="ECO:0000313" key="3">
    <source>
        <dbReference type="Proteomes" id="UP001217417"/>
    </source>
</evidence>
<protein>
    <submittedName>
        <fullName evidence="2">Uncharacterized protein</fullName>
    </submittedName>
</protein>
<organism evidence="2 3">
    <name type="scientific">Lipomyces tetrasporus</name>
    <dbReference type="NCBI Taxonomy" id="54092"/>
    <lineage>
        <taxon>Eukaryota</taxon>
        <taxon>Fungi</taxon>
        <taxon>Dikarya</taxon>
        <taxon>Ascomycota</taxon>
        <taxon>Saccharomycotina</taxon>
        <taxon>Lipomycetes</taxon>
        <taxon>Lipomycetales</taxon>
        <taxon>Lipomycetaceae</taxon>
        <taxon>Lipomyces</taxon>
    </lineage>
</organism>
<reference evidence="2" key="1">
    <citation type="submission" date="2023-03" db="EMBL/GenBank/DDBJ databases">
        <title>Near-Complete genome sequence of Lipomyces tetrasporous NRRL Y-64009, an oleaginous yeast capable of growing on lignocellulosic hydrolysates.</title>
        <authorList>
            <consortium name="Lawrence Berkeley National Laboratory"/>
            <person name="Jagtap S.S."/>
            <person name="Liu J.-J."/>
            <person name="Walukiewicz H.E."/>
            <person name="Pangilinan J."/>
            <person name="Lipzen A."/>
            <person name="Ahrendt S."/>
            <person name="Koriabine M."/>
            <person name="Cobaugh K."/>
            <person name="Salamov A."/>
            <person name="Yoshinaga Y."/>
            <person name="Ng V."/>
            <person name="Daum C."/>
            <person name="Grigoriev I.V."/>
            <person name="Slininger P.J."/>
            <person name="Dien B.S."/>
            <person name="Jin Y.-S."/>
            <person name="Rao C.V."/>
        </authorList>
    </citation>
    <scope>NUCLEOTIDE SEQUENCE</scope>
    <source>
        <strain evidence="2">NRRL Y-64009</strain>
    </source>
</reference>
<name>A0AAD7QVC4_9ASCO</name>
<dbReference type="Proteomes" id="UP001217417">
    <property type="component" value="Unassembled WGS sequence"/>
</dbReference>
<dbReference type="PANTHER" id="PTHR40422">
    <property type="entry name" value="TRANSLATION MACHINERY-ASSOCIATED PROTEIN 17"/>
    <property type="match status" value="1"/>
</dbReference>
<dbReference type="PANTHER" id="PTHR40422:SF1">
    <property type="entry name" value="TRANSLATION MACHINERY-ASSOCIATED PROTEIN 17"/>
    <property type="match status" value="1"/>
</dbReference>
<sequence length="93" mass="10744">MATSIDEPDKLEVFALAISQLPLENLHNERARIENSIGHLERSNREIEDYIAETDDDKEKKEMRGVILENEDVIIGQKLRIEIIKSEITRRSA</sequence>
<proteinExistence type="predicted"/>
<gene>
    <name evidence="2" type="ORF">POJ06DRAFT_72495</name>
</gene>
<dbReference type="GO" id="GO:0030674">
    <property type="term" value="F:protein-macromolecule adaptor activity"/>
    <property type="evidence" value="ECO:0007669"/>
    <property type="project" value="TreeGrafter"/>
</dbReference>
<dbReference type="RefSeq" id="XP_056045316.1">
    <property type="nucleotide sequence ID" value="XM_056191464.1"/>
</dbReference>
<keyword evidence="1" id="KW-0175">Coiled coil</keyword>
<dbReference type="GeneID" id="80886630"/>
<evidence type="ECO:0000256" key="1">
    <source>
        <dbReference type="SAM" id="Coils"/>
    </source>
</evidence>
<feature type="coiled-coil region" evidence="1">
    <location>
        <begin position="23"/>
        <end position="60"/>
    </location>
</feature>
<dbReference type="AlphaFoldDB" id="A0AAD7QVC4"/>
<dbReference type="EMBL" id="JARPMG010000003">
    <property type="protein sequence ID" value="KAJ8101866.1"/>
    <property type="molecule type" value="Genomic_DNA"/>
</dbReference>
<dbReference type="GO" id="GO:0070682">
    <property type="term" value="P:proteasome regulatory particle assembly"/>
    <property type="evidence" value="ECO:0007669"/>
    <property type="project" value="InterPro"/>
</dbReference>
<dbReference type="InterPro" id="IPR038966">
    <property type="entry name" value="TMA17"/>
</dbReference>
<keyword evidence="3" id="KW-1185">Reference proteome</keyword>
<evidence type="ECO:0000313" key="2">
    <source>
        <dbReference type="EMBL" id="KAJ8101866.1"/>
    </source>
</evidence>
<accession>A0AAD7QVC4</accession>
<comment type="caution">
    <text evidence="2">The sequence shown here is derived from an EMBL/GenBank/DDBJ whole genome shotgun (WGS) entry which is preliminary data.</text>
</comment>